<dbReference type="SMART" id="SM00347">
    <property type="entry name" value="HTH_MARR"/>
    <property type="match status" value="1"/>
</dbReference>
<dbReference type="InterPro" id="IPR036388">
    <property type="entry name" value="WH-like_DNA-bd_sf"/>
</dbReference>
<sequence>MSNPGVRAEYQQAVSAYVAAGGDESVQQVITAIYQLTKKLDQWYDRQLADLGITHGDWSVLAYLAKQEDAPATPSALADAAGLAASSMTSRLDRMCAMGLVTREPDVTKRTRVLVRLTDAGWDIFAQAVREANVVESDTLAALTTAQRADLAALLELVISGLDASG</sequence>
<evidence type="ECO:0000313" key="6">
    <source>
        <dbReference type="Proteomes" id="UP000035720"/>
    </source>
</evidence>
<gene>
    <name evidence="5" type="ORF">BN13_160035</name>
</gene>
<keyword evidence="1" id="KW-0805">Transcription regulation</keyword>
<dbReference type="AlphaFoldDB" id="A0A077MCC6"/>
<keyword evidence="6" id="KW-1185">Reference proteome</keyword>
<name>A0A077MCC6_9MICO</name>
<dbReference type="PROSITE" id="PS50995">
    <property type="entry name" value="HTH_MARR_2"/>
    <property type="match status" value="1"/>
</dbReference>
<dbReference type="Pfam" id="PF12802">
    <property type="entry name" value="MarR_2"/>
    <property type="match status" value="1"/>
</dbReference>
<dbReference type="PANTHER" id="PTHR42756">
    <property type="entry name" value="TRANSCRIPTIONAL REGULATOR, MARR"/>
    <property type="match status" value="1"/>
</dbReference>
<dbReference type="RefSeq" id="WP_048544739.1">
    <property type="nucleotide sequence ID" value="NZ_HF571038.1"/>
</dbReference>
<evidence type="ECO:0000256" key="2">
    <source>
        <dbReference type="ARBA" id="ARBA00023125"/>
    </source>
</evidence>
<dbReference type="InterPro" id="IPR000835">
    <property type="entry name" value="HTH_MarR-typ"/>
</dbReference>
<evidence type="ECO:0000259" key="4">
    <source>
        <dbReference type="PROSITE" id="PS50995"/>
    </source>
</evidence>
<dbReference type="GO" id="GO:0003700">
    <property type="term" value="F:DNA-binding transcription factor activity"/>
    <property type="evidence" value="ECO:0007669"/>
    <property type="project" value="InterPro"/>
</dbReference>
<keyword evidence="3" id="KW-0804">Transcription</keyword>
<dbReference type="STRING" id="1193518.BN13_160035"/>
<dbReference type="EMBL" id="CAJC01000068">
    <property type="protein sequence ID" value="CCI52353.1"/>
    <property type="molecule type" value="Genomic_DNA"/>
</dbReference>
<evidence type="ECO:0000313" key="5">
    <source>
        <dbReference type="EMBL" id="CCI52353.1"/>
    </source>
</evidence>
<dbReference type="SUPFAM" id="SSF46785">
    <property type="entry name" value="Winged helix' DNA-binding domain"/>
    <property type="match status" value="1"/>
</dbReference>
<evidence type="ECO:0000256" key="1">
    <source>
        <dbReference type="ARBA" id="ARBA00023015"/>
    </source>
</evidence>
<accession>A0A077MCC6</accession>
<comment type="caution">
    <text evidence="5">The sequence shown here is derived from an EMBL/GenBank/DDBJ whole genome shotgun (WGS) entry which is preliminary data.</text>
</comment>
<dbReference type="Gene3D" id="1.10.10.10">
    <property type="entry name" value="Winged helix-like DNA-binding domain superfamily/Winged helix DNA-binding domain"/>
    <property type="match status" value="1"/>
</dbReference>
<feature type="domain" description="HTH marR-type" evidence="4">
    <location>
        <begin position="26"/>
        <end position="160"/>
    </location>
</feature>
<dbReference type="GO" id="GO:0003677">
    <property type="term" value="F:DNA binding"/>
    <property type="evidence" value="ECO:0007669"/>
    <property type="project" value="UniProtKB-KW"/>
</dbReference>
<dbReference type="Proteomes" id="UP000035720">
    <property type="component" value="Unassembled WGS sequence"/>
</dbReference>
<dbReference type="OrthoDB" id="3727168at2"/>
<dbReference type="InterPro" id="IPR036390">
    <property type="entry name" value="WH_DNA-bd_sf"/>
</dbReference>
<protein>
    <submittedName>
        <fullName evidence="5">Putative MarR-family transcriptional regulator</fullName>
    </submittedName>
</protein>
<dbReference type="PANTHER" id="PTHR42756:SF1">
    <property type="entry name" value="TRANSCRIPTIONAL REPRESSOR OF EMRAB OPERON"/>
    <property type="match status" value="1"/>
</dbReference>
<reference evidence="5 6" key="1">
    <citation type="journal article" date="2013" name="ISME J.">
        <title>A metabolic model for members of the genus Tetrasphaera involved in enhanced biological phosphorus removal.</title>
        <authorList>
            <person name="Kristiansen R."/>
            <person name="Nguyen H.T.T."/>
            <person name="Saunders A.M."/>
            <person name="Nielsen J.L."/>
            <person name="Wimmer R."/>
            <person name="Le V.Q."/>
            <person name="McIlroy S.J."/>
            <person name="Petrovski S."/>
            <person name="Seviour R.J."/>
            <person name="Calteau A."/>
            <person name="Nielsen K.L."/>
            <person name="Nielsen P.H."/>
        </authorList>
    </citation>
    <scope>NUCLEOTIDE SEQUENCE [LARGE SCALE GENOMIC DNA]</scope>
    <source>
        <strain evidence="5 6">Ben 74</strain>
    </source>
</reference>
<proteinExistence type="predicted"/>
<keyword evidence="2" id="KW-0238">DNA-binding</keyword>
<evidence type="ECO:0000256" key="3">
    <source>
        <dbReference type="ARBA" id="ARBA00023163"/>
    </source>
</evidence>
<organism evidence="5 6">
    <name type="scientific">Nostocoides jenkinsii Ben 74</name>
    <dbReference type="NCBI Taxonomy" id="1193518"/>
    <lineage>
        <taxon>Bacteria</taxon>
        <taxon>Bacillati</taxon>
        <taxon>Actinomycetota</taxon>
        <taxon>Actinomycetes</taxon>
        <taxon>Micrococcales</taxon>
        <taxon>Intrasporangiaceae</taxon>
        <taxon>Nostocoides</taxon>
    </lineage>
</organism>